<comment type="caution">
    <text evidence="6">The sequence shown here is derived from an EMBL/GenBank/DDBJ whole genome shotgun (WGS) entry which is preliminary data.</text>
</comment>
<keyword evidence="7" id="KW-1185">Reference proteome</keyword>
<organism evidence="6 7">
    <name type="scientific">Adiantum capillus-veneris</name>
    <name type="common">Maidenhair fern</name>
    <dbReference type="NCBI Taxonomy" id="13818"/>
    <lineage>
        <taxon>Eukaryota</taxon>
        <taxon>Viridiplantae</taxon>
        <taxon>Streptophyta</taxon>
        <taxon>Embryophyta</taxon>
        <taxon>Tracheophyta</taxon>
        <taxon>Polypodiopsida</taxon>
        <taxon>Polypodiidae</taxon>
        <taxon>Polypodiales</taxon>
        <taxon>Pteridineae</taxon>
        <taxon>Pteridaceae</taxon>
        <taxon>Vittarioideae</taxon>
        <taxon>Adiantum</taxon>
    </lineage>
</organism>
<dbReference type="AlphaFoldDB" id="A0A9D4ZKK0"/>
<evidence type="ECO:0000259" key="4">
    <source>
        <dbReference type="PROSITE" id="PS50404"/>
    </source>
</evidence>
<feature type="domain" description="GST C-terminal" evidence="5">
    <location>
        <begin position="93"/>
        <end position="224"/>
    </location>
</feature>
<dbReference type="GO" id="GO:0004364">
    <property type="term" value="F:glutathione transferase activity"/>
    <property type="evidence" value="ECO:0007669"/>
    <property type="project" value="UniProtKB-EC"/>
</dbReference>
<dbReference type="PROSITE" id="PS50404">
    <property type="entry name" value="GST_NTER"/>
    <property type="match status" value="1"/>
</dbReference>
<proteinExistence type="predicted"/>
<evidence type="ECO:0000259" key="5">
    <source>
        <dbReference type="PROSITE" id="PS50405"/>
    </source>
</evidence>
<dbReference type="SFLD" id="SFLDG01152">
    <property type="entry name" value="Main.3:_Omega-_and_Tau-like"/>
    <property type="match status" value="1"/>
</dbReference>
<comment type="catalytic activity">
    <reaction evidence="3">
        <text>RX + glutathione = an S-substituted glutathione + a halide anion + H(+)</text>
        <dbReference type="Rhea" id="RHEA:16437"/>
        <dbReference type="ChEBI" id="CHEBI:15378"/>
        <dbReference type="ChEBI" id="CHEBI:16042"/>
        <dbReference type="ChEBI" id="CHEBI:17792"/>
        <dbReference type="ChEBI" id="CHEBI:57925"/>
        <dbReference type="ChEBI" id="CHEBI:90779"/>
        <dbReference type="EC" id="2.5.1.18"/>
    </reaction>
</comment>
<dbReference type="GO" id="GO:0006749">
    <property type="term" value="P:glutathione metabolic process"/>
    <property type="evidence" value="ECO:0007669"/>
    <property type="project" value="InterPro"/>
</dbReference>
<dbReference type="InterPro" id="IPR004045">
    <property type="entry name" value="Glutathione_S-Trfase_N"/>
</dbReference>
<dbReference type="CDD" id="cd03185">
    <property type="entry name" value="GST_C_Tau"/>
    <property type="match status" value="1"/>
</dbReference>
<accession>A0A9D4ZKK0</accession>
<dbReference type="Gene3D" id="1.20.1050.10">
    <property type="match status" value="1"/>
</dbReference>
<dbReference type="Proteomes" id="UP000886520">
    <property type="component" value="Chromosome 7"/>
</dbReference>
<protein>
    <recommendedName>
        <fullName evidence="1">glutathione transferase</fullName>
        <ecNumber evidence="1">2.5.1.18</ecNumber>
    </recommendedName>
</protein>
<feature type="domain" description="GST N-terminal" evidence="4">
    <location>
        <begin position="4"/>
        <end position="85"/>
    </location>
</feature>
<gene>
    <name evidence="6" type="ORF">GOP47_0007081</name>
</gene>
<keyword evidence="2" id="KW-0808">Transferase</keyword>
<dbReference type="SUPFAM" id="SSF52833">
    <property type="entry name" value="Thioredoxin-like"/>
    <property type="match status" value="1"/>
</dbReference>
<dbReference type="OrthoDB" id="202840at2759"/>
<dbReference type="InterPro" id="IPR040079">
    <property type="entry name" value="Glutathione_S-Trfase"/>
</dbReference>
<evidence type="ECO:0000313" key="7">
    <source>
        <dbReference type="Proteomes" id="UP000886520"/>
    </source>
</evidence>
<reference evidence="6" key="1">
    <citation type="submission" date="2021-01" db="EMBL/GenBank/DDBJ databases">
        <title>Adiantum capillus-veneris genome.</title>
        <authorList>
            <person name="Fang Y."/>
            <person name="Liao Q."/>
        </authorList>
    </citation>
    <scope>NUCLEOTIDE SEQUENCE</scope>
    <source>
        <strain evidence="6">H3</strain>
        <tissue evidence="6">Leaf</tissue>
    </source>
</reference>
<dbReference type="InterPro" id="IPR010987">
    <property type="entry name" value="Glutathione-S-Trfase_C-like"/>
</dbReference>
<dbReference type="InterPro" id="IPR045073">
    <property type="entry name" value="Omega/Tau-like"/>
</dbReference>
<dbReference type="GO" id="GO:0005737">
    <property type="term" value="C:cytoplasm"/>
    <property type="evidence" value="ECO:0007669"/>
    <property type="project" value="TreeGrafter"/>
</dbReference>
<dbReference type="CDD" id="cd03058">
    <property type="entry name" value="GST_N_Tau"/>
    <property type="match status" value="1"/>
</dbReference>
<evidence type="ECO:0000256" key="2">
    <source>
        <dbReference type="ARBA" id="ARBA00022679"/>
    </source>
</evidence>
<dbReference type="SFLD" id="SFLDG00358">
    <property type="entry name" value="Main_(cytGST)"/>
    <property type="match status" value="1"/>
</dbReference>
<dbReference type="SUPFAM" id="SSF47616">
    <property type="entry name" value="GST C-terminal domain-like"/>
    <property type="match status" value="1"/>
</dbReference>
<dbReference type="SFLD" id="SFLDS00019">
    <property type="entry name" value="Glutathione_Transferase_(cytos"/>
    <property type="match status" value="1"/>
</dbReference>
<dbReference type="Gene3D" id="3.40.30.10">
    <property type="entry name" value="Glutaredoxin"/>
    <property type="match status" value="1"/>
</dbReference>
<name>A0A9D4ZKK0_ADICA</name>
<dbReference type="Pfam" id="PF13410">
    <property type="entry name" value="GST_C_2"/>
    <property type="match status" value="1"/>
</dbReference>
<dbReference type="EC" id="2.5.1.18" evidence="1"/>
<dbReference type="InterPro" id="IPR036282">
    <property type="entry name" value="Glutathione-S-Trfase_C_sf"/>
</dbReference>
<dbReference type="Pfam" id="PF02798">
    <property type="entry name" value="GST_N"/>
    <property type="match status" value="1"/>
</dbReference>
<dbReference type="PROSITE" id="PS50405">
    <property type="entry name" value="GST_CTER"/>
    <property type="match status" value="1"/>
</dbReference>
<evidence type="ECO:0000256" key="3">
    <source>
        <dbReference type="ARBA" id="ARBA00047960"/>
    </source>
</evidence>
<dbReference type="InterPro" id="IPR045074">
    <property type="entry name" value="GST_C_Tau"/>
</dbReference>
<evidence type="ECO:0000256" key="1">
    <source>
        <dbReference type="ARBA" id="ARBA00012452"/>
    </source>
</evidence>
<evidence type="ECO:0000313" key="6">
    <source>
        <dbReference type="EMBL" id="KAI5077257.1"/>
    </source>
</evidence>
<dbReference type="EMBL" id="JABFUD020000007">
    <property type="protein sequence ID" value="KAI5077257.1"/>
    <property type="molecule type" value="Genomic_DNA"/>
</dbReference>
<dbReference type="PANTHER" id="PTHR11260:SF781">
    <property type="entry name" value="GLUTATHIONE S-TRANSFERASE U19"/>
    <property type="match status" value="1"/>
</dbReference>
<sequence>MASEEVKVVTFWASPYGLRAEFALSAKGVPYERLLEVDHWYNKSKILVESNPVYKQIPVLLHNGKPLPESLLIIEYVDDVWPSPHGKHLLPPDPYDRAMARFWSDFAEKKLNSALKSILLTKGDTQKAAVEEALSCISTLEGVLEKASSSKDAPFFGGDHLGMIDCVLGPFSLWFPAYEIIGDFKFDLEENYPHMHTWYQALRTSSVAACMPDSDKLLEFVLGLRKMLCPE</sequence>
<dbReference type="PANTHER" id="PTHR11260">
    <property type="entry name" value="GLUTATHIONE S-TRANSFERASE, GST, SUPERFAMILY, GST DOMAIN CONTAINING"/>
    <property type="match status" value="1"/>
</dbReference>
<dbReference type="InterPro" id="IPR036249">
    <property type="entry name" value="Thioredoxin-like_sf"/>
</dbReference>